<sequence>MSRTHTQTWKPAIIQDRFPYELYFPQIPALSGACGRLLELGLIAMHARVRMQLADFSVRTQMSREEVHVHECGGVVRTCKPSVHHRRHRPQNKDIMIETTTPRRQWILHNGEVFIVMLLCNSLEDTCIRHPAHRRLLVSTTISHVSAAWSSAPPLRACTCGVGGLMHALLTEEIGWGTGGPREHGTRLRLAHAARRAA</sequence>
<reference evidence="1" key="1">
    <citation type="submission" date="2023-03" db="EMBL/GenBank/DDBJ databases">
        <title>Massive genome expansion in bonnet fungi (Mycena s.s.) driven by repeated elements and novel gene families across ecological guilds.</title>
        <authorList>
            <consortium name="Lawrence Berkeley National Laboratory"/>
            <person name="Harder C.B."/>
            <person name="Miyauchi S."/>
            <person name="Viragh M."/>
            <person name="Kuo A."/>
            <person name="Thoen E."/>
            <person name="Andreopoulos B."/>
            <person name="Lu D."/>
            <person name="Skrede I."/>
            <person name="Drula E."/>
            <person name="Henrissat B."/>
            <person name="Morin E."/>
            <person name="Kohler A."/>
            <person name="Barry K."/>
            <person name="LaButti K."/>
            <person name="Morin E."/>
            <person name="Salamov A."/>
            <person name="Lipzen A."/>
            <person name="Mereny Z."/>
            <person name="Hegedus B."/>
            <person name="Baldrian P."/>
            <person name="Stursova M."/>
            <person name="Weitz H."/>
            <person name="Taylor A."/>
            <person name="Grigoriev I.V."/>
            <person name="Nagy L.G."/>
            <person name="Martin F."/>
            <person name="Kauserud H."/>
        </authorList>
    </citation>
    <scope>NUCLEOTIDE SEQUENCE</scope>
    <source>
        <strain evidence="1">CBHHK067</strain>
    </source>
</reference>
<dbReference type="PROSITE" id="PS51257">
    <property type="entry name" value="PROKAR_LIPOPROTEIN"/>
    <property type="match status" value="1"/>
</dbReference>
<accession>A0AAD7DB76</accession>
<gene>
    <name evidence="1" type="ORF">B0H17DRAFT_1136448</name>
</gene>
<evidence type="ECO:0000313" key="2">
    <source>
        <dbReference type="Proteomes" id="UP001221757"/>
    </source>
</evidence>
<name>A0AAD7DB76_MYCRO</name>
<protein>
    <submittedName>
        <fullName evidence="1">Uncharacterized protein</fullName>
    </submittedName>
</protein>
<evidence type="ECO:0000313" key="1">
    <source>
        <dbReference type="EMBL" id="KAJ7687127.1"/>
    </source>
</evidence>
<dbReference type="EMBL" id="JARKIE010000090">
    <property type="protein sequence ID" value="KAJ7687127.1"/>
    <property type="molecule type" value="Genomic_DNA"/>
</dbReference>
<comment type="caution">
    <text evidence="1">The sequence shown here is derived from an EMBL/GenBank/DDBJ whole genome shotgun (WGS) entry which is preliminary data.</text>
</comment>
<keyword evidence="2" id="KW-1185">Reference proteome</keyword>
<dbReference type="AlphaFoldDB" id="A0AAD7DB76"/>
<dbReference type="Proteomes" id="UP001221757">
    <property type="component" value="Unassembled WGS sequence"/>
</dbReference>
<organism evidence="1 2">
    <name type="scientific">Mycena rosella</name>
    <name type="common">Pink bonnet</name>
    <name type="synonym">Agaricus rosellus</name>
    <dbReference type="NCBI Taxonomy" id="1033263"/>
    <lineage>
        <taxon>Eukaryota</taxon>
        <taxon>Fungi</taxon>
        <taxon>Dikarya</taxon>
        <taxon>Basidiomycota</taxon>
        <taxon>Agaricomycotina</taxon>
        <taxon>Agaricomycetes</taxon>
        <taxon>Agaricomycetidae</taxon>
        <taxon>Agaricales</taxon>
        <taxon>Marasmiineae</taxon>
        <taxon>Mycenaceae</taxon>
        <taxon>Mycena</taxon>
    </lineage>
</organism>
<proteinExistence type="predicted"/>